<evidence type="ECO:0000256" key="6">
    <source>
        <dbReference type="SAM" id="Phobius"/>
    </source>
</evidence>
<feature type="transmembrane region" description="Helical" evidence="6">
    <location>
        <begin position="147"/>
        <end position="167"/>
    </location>
</feature>
<name>A0A6J6IDZ0_9ZZZZ</name>
<organism evidence="7">
    <name type="scientific">freshwater metagenome</name>
    <dbReference type="NCBI Taxonomy" id="449393"/>
    <lineage>
        <taxon>unclassified sequences</taxon>
        <taxon>metagenomes</taxon>
        <taxon>ecological metagenomes</taxon>
    </lineage>
</organism>
<sequence>MNWWCSATGRNWSWEWSPYLGAWILFLLLGVSMLLAWRKDRDFPLRRKFSAVIGLIILLIATDWPLATLGAGYLVSVQMARQVLVVFIAIPLLLYGAPPVVGRWLAAGQRRRRAFATITRPLVAVIVANAILIATMSPYFADRLISSQWGSFALDIAWIVAGFIIWFPLQPPTPLTPRLVGPFAMVYLIIQSIIPLPVAFFMTWAEYPLFSVFELAPRVFDSFDAVQDQQLGAAIFQVVGGLIIWAQIAFRFLHWAVERERSDLEEFEPHEETVPA</sequence>
<keyword evidence="3 6" id="KW-0812">Transmembrane</keyword>
<feature type="transmembrane region" description="Helical" evidence="6">
    <location>
        <begin position="20"/>
        <end position="37"/>
    </location>
</feature>
<evidence type="ECO:0000256" key="3">
    <source>
        <dbReference type="ARBA" id="ARBA00022692"/>
    </source>
</evidence>
<evidence type="ECO:0000256" key="4">
    <source>
        <dbReference type="ARBA" id="ARBA00022989"/>
    </source>
</evidence>
<feature type="transmembrane region" description="Helical" evidence="6">
    <location>
        <begin position="122"/>
        <end position="141"/>
    </location>
</feature>
<dbReference type="GO" id="GO:0005886">
    <property type="term" value="C:plasma membrane"/>
    <property type="evidence" value="ECO:0007669"/>
    <property type="project" value="UniProtKB-SubCell"/>
</dbReference>
<comment type="subcellular location">
    <subcellularLocation>
        <location evidence="1">Cell membrane</location>
        <topology evidence="1">Multi-pass membrane protein</topology>
    </subcellularLocation>
</comment>
<keyword evidence="5 6" id="KW-0472">Membrane</keyword>
<feature type="transmembrane region" description="Helical" evidence="6">
    <location>
        <begin position="179"/>
        <end position="205"/>
    </location>
</feature>
<proteinExistence type="predicted"/>
<accession>A0A6J6IDZ0</accession>
<evidence type="ECO:0000256" key="1">
    <source>
        <dbReference type="ARBA" id="ARBA00004651"/>
    </source>
</evidence>
<dbReference type="Pfam" id="PF09678">
    <property type="entry name" value="Caa3_CtaG"/>
    <property type="match status" value="1"/>
</dbReference>
<keyword evidence="4 6" id="KW-1133">Transmembrane helix</keyword>
<evidence type="ECO:0000313" key="7">
    <source>
        <dbReference type="EMBL" id="CAB4622777.1"/>
    </source>
</evidence>
<protein>
    <submittedName>
        <fullName evidence="7">Unannotated protein</fullName>
    </submittedName>
</protein>
<reference evidence="7" key="1">
    <citation type="submission" date="2020-05" db="EMBL/GenBank/DDBJ databases">
        <authorList>
            <person name="Chiriac C."/>
            <person name="Salcher M."/>
            <person name="Ghai R."/>
            <person name="Kavagutti S V."/>
        </authorList>
    </citation>
    <scope>NUCLEOTIDE SEQUENCE</scope>
</reference>
<dbReference type="EMBL" id="CAEZUP010000117">
    <property type="protein sequence ID" value="CAB4622777.1"/>
    <property type="molecule type" value="Genomic_DNA"/>
</dbReference>
<evidence type="ECO:0000256" key="5">
    <source>
        <dbReference type="ARBA" id="ARBA00023136"/>
    </source>
</evidence>
<dbReference type="AlphaFoldDB" id="A0A6J6IDZ0"/>
<gene>
    <name evidence="7" type="ORF">UFOPK1835_01924</name>
</gene>
<feature type="transmembrane region" description="Helical" evidence="6">
    <location>
        <begin position="49"/>
        <end position="67"/>
    </location>
</feature>
<feature type="transmembrane region" description="Helical" evidence="6">
    <location>
        <begin position="79"/>
        <end position="101"/>
    </location>
</feature>
<keyword evidence="2" id="KW-1003">Cell membrane</keyword>
<feature type="transmembrane region" description="Helical" evidence="6">
    <location>
        <begin position="231"/>
        <end position="253"/>
    </location>
</feature>
<evidence type="ECO:0000256" key="2">
    <source>
        <dbReference type="ARBA" id="ARBA00022475"/>
    </source>
</evidence>
<dbReference type="InterPro" id="IPR019108">
    <property type="entry name" value="Caa3_assmbl_CtaG-rel"/>
</dbReference>